<keyword evidence="8" id="KW-1185">Reference proteome</keyword>
<dbReference type="Gene3D" id="3.40.50.970">
    <property type="match status" value="1"/>
</dbReference>
<evidence type="ECO:0000313" key="8">
    <source>
        <dbReference type="Proteomes" id="UP000669060"/>
    </source>
</evidence>
<dbReference type="EC" id="1.2.4.1" evidence="4"/>
<gene>
    <name evidence="7" type="primary">pdhA</name>
    <name evidence="7" type="ORF">JFY56_13880</name>
</gene>
<sequence>MPHSKLDLPFTRYLDPDGSLIGELPAWADDSNLLTRLYRQMVLTRLFDQKAVAMQRTGRIGTYPSTLGQEAIGIAVGSLMRAEDVLVPYYRDIGAQFLRGVRMEEILLYWGGDERGSAFVDPGCAEDLPICVPIATQALHACGVATAFRIRGEHRVAVTTCGDGATSKGDFLEALNVAGAWQLPVVFVVNNNQWAISVPRRIQCGAPTLAQKAVGAGLHGEQVDGNDVLAVYDRMQWALERARQGKGPVLLECITYRLCDHTTADDASRYRSAEEVSQAWREEPVKRLQAFLAAHGVWNEQHEQALIAECQQRVQQAVDNFEALEAQAPDALFEHVYAKWPAALDDQREMIAERIARRQAASAAPAAKPEEPRLRLVSGQKGGLHHA</sequence>
<evidence type="ECO:0000256" key="2">
    <source>
        <dbReference type="ARBA" id="ARBA00023002"/>
    </source>
</evidence>
<comment type="function">
    <text evidence="4">The pyruvate dehydrogenase complex catalyzes the overall conversion of pyruvate to acetyl-CoA and CO(2). It contains multiple copies of three enzymatic components: pyruvate dehydrogenase (E1), dihydrolipoamide acetyltransferase (E2) and lipoamide dehydrogenase (E3).</text>
</comment>
<feature type="region of interest" description="Disordered" evidence="5">
    <location>
        <begin position="362"/>
        <end position="387"/>
    </location>
</feature>
<dbReference type="SUPFAM" id="SSF52518">
    <property type="entry name" value="Thiamin diphosphate-binding fold (THDP-binding)"/>
    <property type="match status" value="1"/>
</dbReference>
<dbReference type="NCBIfam" id="TIGR03181">
    <property type="entry name" value="PDH_E1_alph_x"/>
    <property type="match status" value="1"/>
</dbReference>
<keyword evidence="3 4" id="KW-0786">Thiamine pyrophosphate</keyword>
<accession>A0ABS3TRL7</accession>
<feature type="domain" description="Dehydrogenase E1 component" evidence="6">
    <location>
        <begin position="38"/>
        <end position="324"/>
    </location>
</feature>
<evidence type="ECO:0000256" key="1">
    <source>
        <dbReference type="ARBA" id="ARBA00001964"/>
    </source>
</evidence>
<dbReference type="InterPro" id="IPR050771">
    <property type="entry name" value="Alpha-ketoacid_DH_E1_comp"/>
</dbReference>
<evidence type="ECO:0000256" key="3">
    <source>
        <dbReference type="ARBA" id="ARBA00023052"/>
    </source>
</evidence>
<dbReference type="InterPro" id="IPR017596">
    <property type="entry name" value="PdhA/BkdA"/>
</dbReference>
<dbReference type="CDD" id="cd02000">
    <property type="entry name" value="TPP_E1_PDC_ADC_BCADC"/>
    <property type="match status" value="1"/>
</dbReference>
<evidence type="ECO:0000256" key="4">
    <source>
        <dbReference type="RuleBase" id="RU366007"/>
    </source>
</evidence>
<dbReference type="RefSeq" id="WP_208314356.1">
    <property type="nucleotide sequence ID" value="NZ_JAELYA010000005.1"/>
</dbReference>
<keyword evidence="4 7" id="KW-0670">Pyruvate</keyword>
<dbReference type="PANTHER" id="PTHR43380">
    <property type="entry name" value="2-OXOISOVALERATE DEHYDROGENASE SUBUNIT ALPHA, MITOCHONDRIAL"/>
    <property type="match status" value="1"/>
</dbReference>
<reference evidence="7 8" key="1">
    <citation type="submission" date="2020-12" db="EMBL/GenBank/DDBJ databases">
        <title>Pseudomonas schmalbachii sp. nov. isolated from millipede gut.</title>
        <authorList>
            <person name="Shelomi M."/>
        </authorList>
    </citation>
    <scope>NUCLEOTIDE SEQUENCE [LARGE SCALE GENOMIC DNA]</scope>
    <source>
        <strain evidence="7 8">Milli4</strain>
    </source>
</reference>
<dbReference type="Proteomes" id="UP000669060">
    <property type="component" value="Unassembled WGS sequence"/>
</dbReference>
<proteinExistence type="predicted"/>
<comment type="caution">
    <text evidence="7">The sequence shown here is derived from an EMBL/GenBank/DDBJ whole genome shotgun (WGS) entry which is preliminary data.</text>
</comment>
<dbReference type="Pfam" id="PF00676">
    <property type="entry name" value="E1_dh"/>
    <property type="match status" value="1"/>
</dbReference>
<dbReference type="InterPro" id="IPR001017">
    <property type="entry name" value="DH_E1"/>
</dbReference>
<protein>
    <recommendedName>
        <fullName evidence="4">Pyruvate dehydrogenase E1 component subunit alpha</fullName>
        <ecNumber evidence="4">1.2.4.1</ecNumber>
    </recommendedName>
</protein>
<evidence type="ECO:0000256" key="5">
    <source>
        <dbReference type="SAM" id="MobiDB-lite"/>
    </source>
</evidence>
<dbReference type="PANTHER" id="PTHR43380:SF1">
    <property type="entry name" value="2-OXOISOVALERATE DEHYDROGENASE SUBUNIT ALPHA, MITOCHONDRIAL"/>
    <property type="match status" value="1"/>
</dbReference>
<name>A0ABS3TRL7_9PSED</name>
<organism evidence="7 8">
    <name type="scientific">Pseudomonas schmalbachii</name>
    <dbReference type="NCBI Taxonomy" id="2816993"/>
    <lineage>
        <taxon>Bacteria</taxon>
        <taxon>Pseudomonadati</taxon>
        <taxon>Pseudomonadota</taxon>
        <taxon>Gammaproteobacteria</taxon>
        <taxon>Pseudomonadales</taxon>
        <taxon>Pseudomonadaceae</taxon>
        <taxon>Pseudomonas</taxon>
    </lineage>
</organism>
<dbReference type="InterPro" id="IPR029061">
    <property type="entry name" value="THDP-binding"/>
</dbReference>
<comment type="subunit">
    <text evidence="4">Heterodimer of an alpha and a beta chain.</text>
</comment>
<evidence type="ECO:0000313" key="7">
    <source>
        <dbReference type="EMBL" id="MBO3276319.1"/>
    </source>
</evidence>
<keyword evidence="2 4" id="KW-0560">Oxidoreductase</keyword>
<comment type="catalytic activity">
    <reaction evidence="4">
        <text>N(6)-[(R)-lipoyl]-L-lysyl-[protein] + pyruvate + H(+) = N(6)-[(R)-S(8)-acetyldihydrolipoyl]-L-lysyl-[protein] + CO2</text>
        <dbReference type="Rhea" id="RHEA:19189"/>
        <dbReference type="Rhea" id="RHEA-COMP:10474"/>
        <dbReference type="Rhea" id="RHEA-COMP:10478"/>
        <dbReference type="ChEBI" id="CHEBI:15361"/>
        <dbReference type="ChEBI" id="CHEBI:15378"/>
        <dbReference type="ChEBI" id="CHEBI:16526"/>
        <dbReference type="ChEBI" id="CHEBI:83099"/>
        <dbReference type="ChEBI" id="CHEBI:83111"/>
        <dbReference type="EC" id="1.2.4.1"/>
    </reaction>
</comment>
<dbReference type="EMBL" id="JAELYA010000005">
    <property type="protein sequence ID" value="MBO3276319.1"/>
    <property type="molecule type" value="Genomic_DNA"/>
</dbReference>
<comment type="cofactor">
    <cofactor evidence="1 4">
        <name>thiamine diphosphate</name>
        <dbReference type="ChEBI" id="CHEBI:58937"/>
    </cofactor>
</comment>
<evidence type="ECO:0000259" key="6">
    <source>
        <dbReference type="Pfam" id="PF00676"/>
    </source>
</evidence>